<dbReference type="STRING" id="688.A6E04_12725"/>
<evidence type="ECO:0000313" key="3">
    <source>
        <dbReference type="Proteomes" id="UP000093523"/>
    </source>
</evidence>
<dbReference type="Proteomes" id="UP000093523">
    <property type="component" value="Unassembled WGS sequence"/>
</dbReference>
<feature type="chain" id="PRO_5008632341" evidence="1">
    <location>
        <begin position="21"/>
        <end position="87"/>
    </location>
</feature>
<accession>A0A1B9NZH2</accession>
<reference evidence="2 3" key="1">
    <citation type="submission" date="2016-06" db="EMBL/GenBank/DDBJ databases">
        <authorList>
            <person name="Kjaerup R.B."/>
            <person name="Dalgaard T.S."/>
            <person name="Juul-Madsen H.R."/>
        </authorList>
    </citation>
    <scope>NUCLEOTIDE SEQUENCE [LARGE SCALE GENOMIC DNA]</scope>
    <source>
        <strain evidence="2 3">1S159</strain>
    </source>
</reference>
<dbReference type="AlphaFoldDB" id="A0A1B9NZH2"/>
<dbReference type="EMBL" id="MAJU01000009">
    <property type="protein sequence ID" value="OCH21396.1"/>
    <property type="molecule type" value="Genomic_DNA"/>
</dbReference>
<comment type="caution">
    <text evidence="2">The sequence shown here is derived from an EMBL/GenBank/DDBJ whole genome shotgun (WGS) entry which is preliminary data.</text>
</comment>
<name>A0A1B9NZH2_ALILO</name>
<evidence type="ECO:0000256" key="1">
    <source>
        <dbReference type="SAM" id="SignalP"/>
    </source>
</evidence>
<gene>
    <name evidence="2" type="ORF">A6E04_12725</name>
</gene>
<evidence type="ECO:0000313" key="2">
    <source>
        <dbReference type="EMBL" id="OCH21396.1"/>
    </source>
</evidence>
<sequence>MAVQTYFLLTALMLSTTVAAVPSMQLKMDVQERVLNQRQNEMKKTLRNTDSTKRHNERERYLELKAEELSKQQMVPQQALLTQTKHK</sequence>
<keyword evidence="1" id="KW-0732">Signal</keyword>
<feature type="signal peptide" evidence="1">
    <location>
        <begin position="1"/>
        <end position="20"/>
    </location>
</feature>
<organism evidence="2 3">
    <name type="scientific">Aliivibrio logei</name>
    <name type="common">Vibrio logei</name>
    <dbReference type="NCBI Taxonomy" id="688"/>
    <lineage>
        <taxon>Bacteria</taxon>
        <taxon>Pseudomonadati</taxon>
        <taxon>Pseudomonadota</taxon>
        <taxon>Gammaproteobacteria</taxon>
        <taxon>Vibrionales</taxon>
        <taxon>Vibrionaceae</taxon>
        <taxon>Aliivibrio</taxon>
    </lineage>
</organism>
<protein>
    <submittedName>
        <fullName evidence="2">Uncharacterized protein</fullName>
    </submittedName>
</protein>
<proteinExistence type="predicted"/>
<dbReference type="RefSeq" id="WP_023602748.1">
    <property type="nucleotide sequence ID" value="NZ_CAWMPN010000009.1"/>
</dbReference>